<organism evidence="5 6">
    <name type="scientific">Flavobacterium subsaxonicum WB 4.1-42 = DSM 21790</name>
    <dbReference type="NCBI Taxonomy" id="1121898"/>
    <lineage>
        <taxon>Bacteria</taxon>
        <taxon>Pseudomonadati</taxon>
        <taxon>Bacteroidota</taxon>
        <taxon>Flavobacteriia</taxon>
        <taxon>Flavobacteriales</taxon>
        <taxon>Flavobacteriaceae</taxon>
        <taxon>Flavobacterium</taxon>
    </lineage>
</organism>
<dbReference type="PROSITE" id="PS51387">
    <property type="entry name" value="FAD_PCMH"/>
    <property type="match status" value="1"/>
</dbReference>
<name>A0A0A2MRF4_9FLAO</name>
<feature type="chain" id="PRO_5002003549" evidence="3">
    <location>
        <begin position="22"/>
        <end position="466"/>
    </location>
</feature>
<feature type="domain" description="FAD-binding PCMH-type" evidence="4">
    <location>
        <begin position="32"/>
        <end position="203"/>
    </location>
</feature>
<dbReference type="GO" id="GO:0071949">
    <property type="term" value="F:FAD binding"/>
    <property type="evidence" value="ECO:0007669"/>
    <property type="project" value="InterPro"/>
</dbReference>
<keyword evidence="2" id="KW-0274">FAD</keyword>
<evidence type="ECO:0000256" key="3">
    <source>
        <dbReference type="SAM" id="SignalP"/>
    </source>
</evidence>
<dbReference type="PANTHER" id="PTHR43762:SF1">
    <property type="entry name" value="D-ARABINONO-1,4-LACTONE OXIDASE"/>
    <property type="match status" value="1"/>
</dbReference>
<dbReference type="EMBL" id="JRLY01000001">
    <property type="protein sequence ID" value="KGO94929.1"/>
    <property type="molecule type" value="Genomic_DNA"/>
</dbReference>
<dbReference type="GO" id="GO:0016899">
    <property type="term" value="F:oxidoreductase activity, acting on the CH-OH group of donors, oxygen as acceptor"/>
    <property type="evidence" value="ECO:0007669"/>
    <property type="project" value="InterPro"/>
</dbReference>
<dbReference type="Gene3D" id="3.30.465.10">
    <property type="match status" value="1"/>
</dbReference>
<dbReference type="InterPro" id="IPR010031">
    <property type="entry name" value="FAD_lactone_oxidase-like"/>
</dbReference>
<evidence type="ECO:0000256" key="2">
    <source>
        <dbReference type="ARBA" id="ARBA00022827"/>
    </source>
</evidence>
<dbReference type="SUPFAM" id="SSF55103">
    <property type="entry name" value="FAD-linked oxidases, C-terminal domain"/>
    <property type="match status" value="1"/>
</dbReference>
<dbReference type="InterPro" id="IPR016166">
    <property type="entry name" value="FAD-bd_PCMH"/>
</dbReference>
<dbReference type="InterPro" id="IPR016169">
    <property type="entry name" value="FAD-bd_PCMH_sub2"/>
</dbReference>
<dbReference type="Pfam" id="PF01565">
    <property type="entry name" value="FAD_binding_4"/>
    <property type="match status" value="1"/>
</dbReference>
<dbReference type="InterPro" id="IPR036318">
    <property type="entry name" value="FAD-bd_PCMH-like_sf"/>
</dbReference>
<dbReference type="eggNOG" id="COG0277">
    <property type="taxonomic scope" value="Bacteria"/>
</dbReference>
<gene>
    <name evidence="5" type="ORF">Q766_02105</name>
</gene>
<evidence type="ECO:0000313" key="5">
    <source>
        <dbReference type="EMBL" id="KGO94929.1"/>
    </source>
</evidence>
<keyword evidence="3" id="KW-0732">Signal</keyword>
<keyword evidence="6" id="KW-1185">Reference proteome</keyword>
<sequence length="466" mass="52630">MHKSYILIVMLALFCFGPAIAQDSLNIVNDVTQLNPITVSQIIAPTTTKQIVSAVKTHDGPISIGGGRYSMGGQTATERALHIDMRSFDSIVHFSETDKEITVQAGITWRKIQEFIDPYNLSVSIMQSYANFTVGGSLSVNVHGRYIGKGPVILSVKKIEVVLANGTIVTATPLQNKEVFYGAIGGYGGLGVITEVTLQLADNVKVERTDKLLAIKDYKEYFFDNIKNDSTVIFHNANIYPNNYNKVREVSYRQTSKEVTITDRLKPLDEKYNVNKYAFKVISASSFGKWMRQYLLDPALYAGNPVEWRNYEASYDVLELEPESRIKSTYVLQEYFVPVGQFDSFYPLMATILKNNNVNVINISIRHANKDPGSLLAWAKTEVFAFVLYYKQGTEQKDKDAVAKWTQQLIDASISCGGTYYLPYQLHATQVQFAQAYPDSPLFFELKKKLDPTNKFTNKLWDKYYP</sequence>
<dbReference type="AlphaFoldDB" id="A0A0A2MRF4"/>
<feature type="signal peptide" evidence="3">
    <location>
        <begin position="1"/>
        <end position="21"/>
    </location>
</feature>
<evidence type="ECO:0000256" key="1">
    <source>
        <dbReference type="ARBA" id="ARBA00022630"/>
    </source>
</evidence>
<evidence type="ECO:0000259" key="4">
    <source>
        <dbReference type="PROSITE" id="PS51387"/>
    </source>
</evidence>
<dbReference type="InterPro" id="IPR016164">
    <property type="entry name" value="FAD-linked_Oxase-like_C"/>
</dbReference>
<evidence type="ECO:0000313" key="6">
    <source>
        <dbReference type="Proteomes" id="UP000030111"/>
    </source>
</evidence>
<accession>A0A0A2MRF4</accession>
<dbReference type="Proteomes" id="UP000030111">
    <property type="component" value="Unassembled WGS sequence"/>
</dbReference>
<dbReference type="RefSeq" id="WP_026992309.1">
    <property type="nucleotide sequence ID" value="NZ_JRLY01000001.1"/>
</dbReference>
<reference evidence="5 6" key="1">
    <citation type="submission" date="2013-09" db="EMBL/GenBank/DDBJ databases">
        <authorList>
            <person name="Zeng Z."/>
            <person name="Chen C."/>
        </authorList>
    </citation>
    <scope>NUCLEOTIDE SEQUENCE [LARGE SCALE GENOMIC DNA]</scope>
    <source>
        <strain evidence="5 6">WB 4.1-42</strain>
    </source>
</reference>
<dbReference type="STRING" id="1121898.GCA_000422725_00892"/>
<dbReference type="InterPro" id="IPR006094">
    <property type="entry name" value="Oxid_FAD_bind_N"/>
</dbReference>
<proteinExistence type="predicted"/>
<keyword evidence="1" id="KW-0285">Flavoprotein</keyword>
<dbReference type="SUPFAM" id="SSF56176">
    <property type="entry name" value="FAD-binding/transporter-associated domain-like"/>
    <property type="match status" value="1"/>
</dbReference>
<protein>
    <submittedName>
        <fullName evidence="5">FAD-binding protein</fullName>
    </submittedName>
</protein>
<dbReference type="PANTHER" id="PTHR43762">
    <property type="entry name" value="L-GULONOLACTONE OXIDASE"/>
    <property type="match status" value="1"/>
</dbReference>
<comment type="caution">
    <text evidence="5">The sequence shown here is derived from an EMBL/GenBank/DDBJ whole genome shotgun (WGS) entry which is preliminary data.</text>
</comment>